<sequence length="328" mass="38297">MMKSPFTGGNVSLQQENSELVFRKEKFQYTYLYYECEDTKEHFTTTEIDELNLAQVYNQYRIKYGIPFPDEIKQIREMYDLSALKMSEILGFGDNQYRLYESGDMPSEANGKVLNLIKDPAIFETFVRNARYQLEEKEFKRILAKLNKVIESQLPNIEEELIYDSYTRGSINGYATQSYKKLKNILLYFIERCDGVFNTKMNKLLFYTDFLCYKKYGRAMSGLAYKAIQYGPVPVRWDRVYSLVDGVDQDIIEFESGYSGVKLDSLLMPDMNVFSPEELSVLESVYENFKNSTAADISAISHNEDAWKKYYGTNKLIDFREAFTLKAL</sequence>
<dbReference type="EMBL" id="QRZF01000006">
    <property type="protein sequence ID" value="RGV53963.1"/>
    <property type="molecule type" value="Genomic_DNA"/>
</dbReference>
<evidence type="ECO:0000259" key="1">
    <source>
        <dbReference type="Pfam" id="PF13274"/>
    </source>
</evidence>
<dbReference type="AlphaFoldDB" id="A0A412Y990"/>
<dbReference type="GO" id="GO:0003677">
    <property type="term" value="F:DNA binding"/>
    <property type="evidence" value="ECO:0007669"/>
    <property type="project" value="InterPro"/>
</dbReference>
<dbReference type="RefSeq" id="WP_118421357.1">
    <property type="nucleotide sequence ID" value="NZ_QRZF01000006.1"/>
</dbReference>
<dbReference type="Pfam" id="PF13274">
    <property type="entry name" value="SocA_Panacea"/>
    <property type="match status" value="1"/>
</dbReference>
<proteinExistence type="predicted"/>
<dbReference type="InterPro" id="IPR025272">
    <property type="entry name" value="SocA_Panacea"/>
</dbReference>
<name>A0A412Y990_9BACE</name>
<accession>A0A412Y990</accession>
<evidence type="ECO:0000313" key="2">
    <source>
        <dbReference type="EMBL" id="RGV53963.1"/>
    </source>
</evidence>
<gene>
    <name evidence="2" type="ORF">DWW10_10580</name>
</gene>
<reference evidence="2 3" key="1">
    <citation type="submission" date="2018-08" db="EMBL/GenBank/DDBJ databases">
        <title>A genome reference for cultivated species of the human gut microbiota.</title>
        <authorList>
            <person name="Zou Y."/>
            <person name="Xue W."/>
            <person name="Luo G."/>
        </authorList>
    </citation>
    <scope>NUCLEOTIDE SEQUENCE [LARGE SCALE GENOMIC DNA]</scope>
    <source>
        <strain evidence="2 3">AF14-32</strain>
    </source>
</reference>
<protein>
    <submittedName>
        <fullName evidence="2">DUF4065 domain-containing protein</fullName>
    </submittedName>
</protein>
<dbReference type="Gene3D" id="1.10.260.40">
    <property type="entry name" value="lambda repressor-like DNA-binding domains"/>
    <property type="match status" value="1"/>
</dbReference>
<organism evidence="2 3">
    <name type="scientific">Bacteroides intestinalis</name>
    <dbReference type="NCBI Taxonomy" id="329854"/>
    <lineage>
        <taxon>Bacteria</taxon>
        <taxon>Pseudomonadati</taxon>
        <taxon>Bacteroidota</taxon>
        <taxon>Bacteroidia</taxon>
        <taxon>Bacteroidales</taxon>
        <taxon>Bacteroidaceae</taxon>
        <taxon>Bacteroides</taxon>
    </lineage>
</organism>
<dbReference type="InterPro" id="IPR010982">
    <property type="entry name" value="Lambda_DNA-bd_dom_sf"/>
</dbReference>
<evidence type="ECO:0000313" key="3">
    <source>
        <dbReference type="Proteomes" id="UP000283850"/>
    </source>
</evidence>
<dbReference type="Proteomes" id="UP000283850">
    <property type="component" value="Unassembled WGS sequence"/>
</dbReference>
<comment type="caution">
    <text evidence="2">The sequence shown here is derived from an EMBL/GenBank/DDBJ whole genome shotgun (WGS) entry which is preliminary data.</text>
</comment>
<feature type="domain" description="Antitoxin SocA-like Panacea" evidence="1">
    <location>
        <begin position="202"/>
        <end position="308"/>
    </location>
</feature>